<keyword evidence="4" id="KW-0808">Transferase</keyword>
<dbReference type="AlphaFoldDB" id="A0A926RVR8"/>
<dbReference type="EMBL" id="JACXAI010000001">
    <property type="protein sequence ID" value="MBD1378770.1"/>
    <property type="molecule type" value="Genomic_DNA"/>
</dbReference>
<keyword evidence="10" id="KW-1208">Phospholipid metabolism</keyword>
<dbReference type="InterPro" id="IPR017438">
    <property type="entry name" value="ATP-NAD_kinase_N"/>
</dbReference>
<evidence type="ECO:0000256" key="7">
    <source>
        <dbReference type="ARBA" id="ARBA00022840"/>
    </source>
</evidence>
<evidence type="ECO:0000313" key="12">
    <source>
        <dbReference type="EMBL" id="MBD1378770.1"/>
    </source>
</evidence>
<dbReference type="Gene3D" id="2.60.200.40">
    <property type="match status" value="1"/>
</dbReference>
<evidence type="ECO:0000259" key="11">
    <source>
        <dbReference type="PROSITE" id="PS50146"/>
    </source>
</evidence>
<evidence type="ECO:0000256" key="8">
    <source>
        <dbReference type="ARBA" id="ARBA00023098"/>
    </source>
</evidence>
<name>A0A926RVR8_9BACI</name>
<keyword evidence="7" id="KW-0067">ATP-binding</keyword>
<evidence type="ECO:0000256" key="10">
    <source>
        <dbReference type="ARBA" id="ARBA00023264"/>
    </source>
</evidence>
<reference evidence="12" key="1">
    <citation type="submission" date="2020-09" db="EMBL/GenBank/DDBJ databases">
        <title>A novel bacterium of genus Bacillus, isolated from South China Sea.</title>
        <authorList>
            <person name="Huang H."/>
            <person name="Mo K."/>
            <person name="Hu Y."/>
        </authorList>
    </citation>
    <scope>NUCLEOTIDE SEQUENCE</scope>
    <source>
        <strain evidence="12">IB182487</strain>
    </source>
</reference>
<dbReference type="InterPro" id="IPR005218">
    <property type="entry name" value="Diacylglycerol/lipid_kinase"/>
</dbReference>
<accession>A0A926RVR8</accession>
<evidence type="ECO:0000256" key="2">
    <source>
        <dbReference type="ARBA" id="ARBA00005983"/>
    </source>
</evidence>
<keyword evidence="6 12" id="KW-0418">Kinase</keyword>
<protein>
    <submittedName>
        <fullName evidence="12">YegS/Rv2252/BmrU family lipid kinase</fullName>
    </submittedName>
</protein>
<evidence type="ECO:0000313" key="13">
    <source>
        <dbReference type="Proteomes" id="UP000626844"/>
    </source>
</evidence>
<evidence type="ECO:0000256" key="9">
    <source>
        <dbReference type="ARBA" id="ARBA00023209"/>
    </source>
</evidence>
<evidence type="ECO:0000256" key="3">
    <source>
        <dbReference type="ARBA" id="ARBA00022516"/>
    </source>
</evidence>
<keyword evidence="13" id="KW-1185">Reference proteome</keyword>
<dbReference type="NCBIfam" id="TIGR00147">
    <property type="entry name" value="YegS/Rv2252/BmrU family lipid kinase"/>
    <property type="match status" value="1"/>
</dbReference>
<dbReference type="GO" id="GO:0004143">
    <property type="term" value="F:ATP-dependent diacylglycerol kinase activity"/>
    <property type="evidence" value="ECO:0007669"/>
    <property type="project" value="TreeGrafter"/>
</dbReference>
<evidence type="ECO:0000256" key="6">
    <source>
        <dbReference type="ARBA" id="ARBA00022777"/>
    </source>
</evidence>
<organism evidence="12 13">
    <name type="scientific">Metabacillus arenae</name>
    <dbReference type="NCBI Taxonomy" id="2771434"/>
    <lineage>
        <taxon>Bacteria</taxon>
        <taxon>Bacillati</taxon>
        <taxon>Bacillota</taxon>
        <taxon>Bacilli</taxon>
        <taxon>Bacillales</taxon>
        <taxon>Bacillaceae</taxon>
        <taxon>Metabacillus</taxon>
    </lineage>
</organism>
<dbReference type="Proteomes" id="UP000626844">
    <property type="component" value="Unassembled WGS sequence"/>
</dbReference>
<keyword evidence="9" id="KW-0594">Phospholipid biosynthesis</keyword>
<keyword evidence="5" id="KW-0547">Nucleotide-binding</keyword>
<dbReference type="RefSeq" id="WP_191154794.1">
    <property type="nucleotide sequence ID" value="NZ_JACXAI010000001.1"/>
</dbReference>
<dbReference type="Gene3D" id="3.40.50.10330">
    <property type="entry name" value="Probable inorganic polyphosphate/atp-NAD kinase, domain 1"/>
    <property type="match status" value="1"/>
</dbReference>
<dbReference type="GO" id="GO:0005886">
    <property type="term" value="C:plasma membrane"/>
    <property type="evidence" value="ECO:0007669"/>
    <property type="project" value="TreeGrafter"/>
</dbReference>
<gene>
    <name evidence="12" type="ORF">IC621_00880</name>
</gene>
<dbReference type="GO" id="GO:0008654">
    <property type="term" value="P:phospholipid biosynthetic process"/>
    <property type="evidence" value="ECO:0007669"/>
    <property type="project" value="UniProtKB-KW"/>
</dbReference>
<dbReference type="SMART" id="SM00046">
    <property type="entry name" value="DAGKc"/>
    <property type="match status" value="1"/>
</dbReference>
<dbReference type="PROSITE" id="PS50146">
    <property type="entry name" value="DAGK"/>
    <property type="match status" value="1"/>
</dbReference>
<comment type="similarity">
    <text evidence="2">Belongs to the diacylglycerol/lipid kinase family.</text>
</comment>
<sequence length="297" mass="33412">MFTNKSALLLYNGNAGQKDIEKVIGMTVPLLSQQVGELVIRATQNKDDARKYCFQNGELFDFLFILGGDGTIHECINGLAKLEKRPVIGIIPGGTCNDLSRSLDIPQNIRKATETLLEGRVQEIDAARVNDHFFINFWGVGLIAETSANIDETEKSILGKISYFTSAIRTLQDMTKFSFHLVIDDKELIDDGVMVLVSNGRYIGTNELPFSLNSLSDGLLDVLVINEANLKMIKEIVNLKDERQWDKIYSEIQRYQGEKISFHTDPPREVDTDGEVYLKTPAEINILKRHFKVLVSN</sequence>
<comment type="cofactor">
    <cofactor evidence="1">
        <name>Mg(2+)</name>
        <dbReference type="ChEBI" id="CHEBI:18420"/>
    </cofactor>
</comment>
<dbReference type="Pfam" id="PF19279">
    <property type="entry name" value="YegS_C"/>
    <property type="match status" value="1"/>
</dbReference>
<dbReference type="InterPro" id="IPR050187">
    <property type="entry name" value="Lipid_Phosphate_FormReg"/>
</dbReference>
<comment type="caution">
    <text evidence="12">The sequence shown here is derived from an EMBL/GenBank/DDBJ whole genome shotgun (WGS) entry which is preliminary data.</text>
</comment>
<dbReference type="Pfam" id="PF00781">
    <property type="entry name" value="DAGK_cat"/>
    <property type="match status" value="1"/>
</dbReference>
<dbReference type="PANTHER" id="PTHR12358:SF107">
    <property type="entry name" value="LIPID KINASE BMRU-RELATED"/>
    <property type="match status" value="1"/>
</dbReference>
<evidence type="ECO:0000256" key="1">
    <source>
        <dbReference type="ARBA" id="ARBA00001946"/>
    </source>
</evidence>
<keyword evidence="8" id="KW-0443">Lipid metabolism</keyword>
<dbReference type="InterPro" id="IPR001206">
    <property type="entry name" value="Diacylglycerol_kinase_cat_dom"/>
</dbReference>
<proteinExistence type="inferred from homology"/>
<evidence type="ECO:0000256" key="4">
    <source>
        <dbReference type="ARBA" id="ARBA00022679"/>
    </source>
</evidence>
<dbReference type="InterPro" id="IPR016064">
    <property type="entry name" value="NAD/diacylglycerol_kinase_sf"/>
</dbReference>
<dbReference type="GO" id="GO:0005524">
    <property type="term" value="F:ATP binding"/>
    <property type="evidence" value="ECO:0007669"/>
    <property type="project" value="UniProtKB-KW"/>
</dbReference>
<keyword evidence="3" id="KW-0444">Lipid biosynthesis</keyword>
<feature type="domain" description="DAGKc" evidence="11">
    <location>
        <begin position="2"/>
        <end position="132"/>
    </location>
</feature>
<dbReference type="SUPFAM" id="SSF111331">
    <property type="entry name" value="NAD kinase/diacylglycerol kinase-like"/>
    <property type="match status" value="1"/>
</dbReference>
<dbReference type="InterPro" id="IPR045540">
    <property type="entry name" value="YegS/DAGK_C"/>
</dbReference>
<evidence type="ECO:0000256" key="5">
    <source>
        <dbReference type="ARBA" id="ARBA00022741"/>
    </source>
</evidence>
<dbReference type="PANTHER" id="PTHR12358">
    <property type="entry name" value="SPHINGOSINE KINASE"/>
    <property type="match status" value="1"/>
</dbReference>